<dbReference type="RefSeq" id="WP_179749661.1">
    <property type="nucleotide sequence ID" value="NZ_JACCBU010000001.1"/>
</dbReference>
<dbReference type="AlphaFoldDB" id="A0A7Y9LBY9"/>
<dbReference type="Proteomes" id="UP000569914">
    <property type="component" value="Unassembled WGS sequence"/>
</dbReference>
<keyword evidence="3" id="KW-0813">Transport</keyword>
<dbReference type="SUPFAM" id="SSF53807">
    <property type="entry name" value="Helical backbone' metal receptor"/>
    <property type="match status" value="1"/>
</dbReference>
<dbReference type="Gene3D" id="3.40.50.1980">
    <property type="entry name" value="Nitrogenase molybdenum iron protein domain"/>
    <property type="match status" value="2"/>
</dbReference>
<feature type="signal peptide" evidence="5">
    <location>
        <begin position="1"/>
        <end position="24"/>
    </location>
</feature>
<keyword evidence="8" id="KW-1185">Reference proteome</keyword>
<dbReference type="PROSITE" id="PS50983">
    <property type="entry name" value="FE_B12_PBP"/>
    <property type="match status" value="1"/>
</dbReference>
<feature type="chain" id="PRO_5031266106" evidence="5">
    <location>
        <begin position="25"/>
        <end position="332"/>
    </location>
</feature>
<sequence length="332" mass="35115">MHHARSLTALLLTVLTLLAASACASTTPGTGSVPAASEDGAFPVTMTHRFGTTTIEARPQRVVTVGFNDQDFALAVGVEPVGVREFLGYPAPDRPWAPEGVRGKQLPTVGSQDLDLEAIAKLEPDLILGINSYIDDEAYGLLSGIAPTVAQTADYPEGATPWDKQTEQTGQALGRSEQATKIIAETRAAFDAAIAEHPEFEGKRAVFLLGSSAAGFYNLGADDYRTGWLTELGFDVDAKGGEISYEKLDTLDRDVLLGEGIAEADFKRDLVQQLTVVKEGRYVGLGAFDDDFAAALGFNSPLSLPFLLDIAVPRLAAATDGDPATTPAPYLG</sequence>
<organism evidence="7 8">
    <name type="scientific">Microlunatus parietis</name>
    <dbReference type="NCBI Taxonomy" id="682979"/>
    <lineage>
        <taxon>Bacteria</taxon>
        <taxon>Bacillati</taxon>
        <taxon>Actinomycetota</taxon>
        <taxon>Actinomycetes</taxon>
        <taxon>Propionibacteriales</taxon>
        <taxon>Propionibacteriaceae</taxon>
        <taxon>Microlunatus</taxon>
    </lineage>
</organism>
<accession>A0A7Y9LBY9</accession>
<evidence type="ECO:0000256" key="5">
    <source>
        <dbReference type="SAM" id="SignalP"/>
    </source>
</evidence>
<evidence type="ECO:0000256" key="4">
    <source>
        <dbReference type="ARBA" id="ARBA00022729"/>
    </source>
</evidence>
<evidence type="ECO:0000313" key="7">
    <source>
        <dbReference type="EMBL" id="NYE70306.1"/>
    </source>
</evidence>
<dbReference type="GO" id="GO:1901678">
    <property type="term" value="P:iron coordination entity transport"/>
    <property type="evidence" value="ECO:0007669"/>
    <property type="project" value="UniProtKB-ARBA"/>
</dbReference>
<dbReference type="InterPro" id="IPR002491">
    <property type="entry name" value="ABC_transptr_periplasmic_BD"/>
</dbReference>
<dbReference type="PROSITE" id="PS51257">
    <property type="entry name" value="PROKAR_LIPOPROTEIN"/>
    <property type="match status" value="1"/>
</dbReference>
<comment type="caution">
    <text evidence="7">The sequence shown here is derived from an EMBL/GenBank/DDBJ whole genome shotgun (WGS) entry which is preliminary data.</text>
</comment>
<evidence type="ECO:0000259" key="6">
    <source>
        <dbReference type="PROSITE" id="PS50983"/>
    </source>
</evidence>
<dbReference type="PANTHER" id="PTHR30532:SF24">
    <property type="entry name" value="FERRIC ENTEROBACTIN-BINDING PERIPLASMIC PROTEIN FEPB"/>
    <property type="match status" value="1"/>
</dbReference>
<proteinExistence type="inferred from homology"/>
<dbReference type="PANTHER" id="PTHR30532">
    <property type="entry name" value="IRON III DICITRATE-BINDING PERIPLASMIC PROTEIN"/>
    <property type="match status" value="1"/>
</dbReference>
<gene>
    <name evidence="7" type="ORF">BKA15_001635</name>
</gene>
<protein>
    <submittedName>
        <fullName evidence="7">Iron complex transport system substrate-binding protein</fullName>
    </submittedName>
</protein>
<evidence type="ECO:0000313" key="8">
    <source>
        <dbReference type="Proteomes" id="UP000569914"/>
    </source>
</evidence>
<dbReference type="Pfam" id="PF01497">
    <property type="entry name" value="Peripla_BP_2"/>
    <property type="match status" value="1"/>
</dbReference>
<feature type="domain" description="Fe/B12 periplasmic-binding" evidence="6">
    <location>
        <begin position="61"/>
        <end position="319"/>
    </location>
</feature>
<evidence type="ECO:0000256" key="1">
    <source>
        <dbReference type="ARBA" id="ARBA00004196"/>
    </source>
</evidence>
<evidence type="ECO:0000256" key="3">
    <source>
        <dbReference type="ARBA" id="ARBA00022448"/>
    </source>
</evidence>
<dbReference type="InterPro" id="IPR051313">
    <property type="entry name" value="Bact_iron-sidero_bind"/>
</dbReference>
<evidence type="ECO:0000256" key="2">
    <source>
        <dbReference type="ARBA" id="ARBA00008814"/>
    </source>
</evidence>
<keyword evidence="4 5" id="KW-0732">Signal</keyword>
<comment type="subcellular location">
    <subcellularLocation>
        <location evidence="1">Cell envelope</location>
    </subcellularLocation>
</comment>
<dbReference type="GO" id="GO:0030288">
    <property type="term" value="C:outer membrane-bounded periplasmic space"/>
    <property type="evidence" value="ECO:0007669"/>
    <property type="project" value="TreeGrafter"/>
</dbReference>
<reference evidence="7 8" key="1">
    <citation type="submission" date="2020-07" db="EMBL/GenBank/DDBJ databases">
        <title>Sequencing the genomes of 1000 actinobacteria strains.</title>
        <authorList>
            <person name="Klenk H.-P."/>
        </authorList>
    </citation>
    <scope>NUCLEOTIDE SEQUENCE [LARGE SCALE GENOMIC DNA]</scope>
    <source>
        <strain evidence="7 8">DSM 22083</strain>
    </source>
</reference>
<dbReference type="EMBL" id="JACCBU010000001">
    <property type="protein sequence ID" value="NYE70306.1"/>
    <property type="molecule type" value="Genomic_DNA"/>
</dbReference>
<name>A0A7Y9LBY9_9ACTN</name>
<comment type="similarity">
    <text evidence="2">Belongs to the bacterial solute-binding protein 8 family.</text>
</comment>